<evidence type="ECO:0000256" key="16">
    <source>
        <dbReference type="PIRNR" id="PIRNR036959"/>
    </source>
</evidence>
<dbReference type="EMBL" id="ML977178">
    <property type="protein sequence ID" value="KAF1983090.1"/>
    <property type="molecule type" value="Genomic_DNA"/>
</dbReference>
<evidence type="ECO:0000256" key="10">
    <source>
        <dbReference type="ARBA" id="ARBA00023134"/>
    </source>
</evidence>
<dbReference type="GO" id="GO:0004484">
    <property type="term" value="F:mRNA guanylyltransferase activity"/>
    <property type="evidence" value="ECO:0007669"/>
    <property type="project" value="UniProtKB-EC"/>
</dbReference>
<keyword evidence="9 16" id="KW-0506">mRNA capping</keyword>
<dbReference type="GO" id="GO:0031533">
    <property type="term" value="C:mRNA capping enzyme complex"/>
    <property type="evidence" value="ECO:0007669"/>
    <property type="project" value="InterPro"/>
</dbReference>
<protein>
    <recommendedName>
        <fullName evidence="4 16">mRNA-capping enzyme subunit alpha</fullName>
        <ecNumber evidence="3 16">2.7.7.50</ecNumber>
    </recommendedName>
    <alternativeName>
        <fullName evidence="12 16">GTP--RNA guanylyltransferase</fullName>
    </alternativeName>
    <alternativeName>
        <fullName evidence="13 16">mRNA guanylyltransferase</fullName>
    </alternativeName>
</protein>
<dbReference type="SUPFAM" id="SSF56091">
    <property type="entry name" value="DNA ligase/mRNA capping enzyme, catalytic domain"/>
    <property type="match status" value="1"/>
</dbReference>
<dbReference type="SUPFAM" id="SSF50249">
    <property type="entry name" value="Nucleic acid-binding proteins"/>
    <property type="match status" value="1"/>
</dbReference>
<reference evidence="21" key="1">
    <citation type="journal article" date="2020" name="Stud. Mycol.">
        <title>101 Dothideomycetes genomes: a test case for predicting lifestyles and emergence of pathogens.</title>
        <authorList>
            <person name="Haridas S."/>
            <person name="Albert R."/>
            <person name="Binder M."/>
            <person name="Bloem J."/>
            <person name="Labutti K."/>
            <person name="Salamov A."/>
            <person name="Andreopoulos B."/>
            <person name="Baker S."/>
            <person name="Barry K."/>
            <person name="Bills G."/>
            <person name="Bluhm B."/>
            <person name="Cannon C."/>
            <person name="Castanera R."/>
            <person name="Culley D."/>
            <person name="Daum C."/>
            <person name="Ezra D."/>
            <person name="Gonzalez J."/>
            <person name="Henrissat B."/>
            <person name="Kuo A."/>
            <person name="Liang C."/>
            <person name="Lipzen A."/>
            <person name="Lutzoni F."/>
            <person name="Magnuson J."/>
            <person name="Mondo S."/>
            <person name="Nolan M."/>
            <person name="Ohm R."/>
            <person name="Pangilinan J."/>
            <person name="Park H.-J."/>
            <person name="Ramirez L."/>
            <person name="Alfaro M."/>
            <person name="Sun H."/>
            <person name="Tritt A."/>
            <person name="Yoshinaga Y."/>
            <person name="Zwiers L.-H."/>
            <person name="Turgeon B."/>
            <person name="Goodwin S."/>
            <person name="Spatafora J."/>
            <person name="Crous P."/>
            <person name="Grigoriev I."/>
        </authorList>
    </citation>
    <scope>NUCLEOTIDE SEQUENCE</scope>
    <source>
        <strain evidence="21">CBS 113979</strain>
    </source>
</reference>
<dbReference type="OrthoDB" id="200924at2759"/>
<dbReference type="EC" id="2.7.7.50" evidence="3 16"/>
<dbReference type="PIRSF" id="PIRSF036959">
    <property type="entry name" value="mRNA_cap_alpha"/>
    <property type="match status" value="1"/>
</dbReference>
<evidence type="ECO:0000313" key="22">
    <source>
        <dbReference type="Proteomes" id="UP000800041"/>
    </source>
</evidence>
<dbReference type="InterPro" id="IPR013846">
    <property type="entry name" value="mRNA_cap_enzyme_C"/>
</dbReference>
<dbReference type="GO" id="GO:0006370">
    <property type="term" value="P:7-methylguanosine mRNA capping"/>
    <property type="evidence" value="ECO:0007669"/>
    <property type="project" value="UniProtKB-KW"/>
</dbReference>
<dbReference type="Pfam" id="PF01331">
    <property type="entry name" value="mRNA_cap_enzyme"/>
    <property type="match status" value="1"/>
</dbReference>
<dbReference type="PANTHER" id="PTHR10367">
    <property type="entry name" value="MRNA-CAPPING ENZYME"/>
    <property type="match status" value="1"/>
</dbReference>
<feature type="domain" description="mRNA capping enzyme adenylation" evidence="19">
    <location>
        <begin position="40"/>
        <end position="234"/>
    </location>
</feature>
<evidence type="ECO:0000256" key="5">
    <source>
        <dbReference type="ARBA" id="ARBA00022664"/>
    </source>
</evidence>
<accession>A0A6G1GQL0</accession>
<feature type="active site" description="N6-GMP-lysine intermediate" evidence="17">
    <location>
        <position position="62"/>
    </location>
</feature>
<dbReference type="GO" id="GO:0005524">
    <property type="term" value="F:ATP binding"/>
    <property type="evidence" value="ECO:0007669"/>
    <property type="project" value="InterPro"/>
</dbReference>
<evidence type="ECO:0000313" key="21">
    <source>
        <dbReference type="EMBL" id="KAF1983090.1"/>
    </source>
</evidence>
<gene>
    <name evidence="21" type="ORF">K402DRAFT_397014</name>
</gene>
<feature type="region of interest" description="Disordered" evidence="18">
    <location>
        <begin position="373"/>
        <end position="404"/>
    </location>
</feature>
<organism evidence="21 22">
    <name type="scientific">Aulographum hederae CBS 113979</name>
    <dbReference type="NCBI Taxonomy" id="1176131"/>
    <lineage>
        <taxon>Eukaryota</taxon>
        <taxon>Fungi</taxon>
        <taxon>Dikarya</taxon>
        <taxon>Ascomycota</taxon>
        <taxon>Pezizomycotina</taxon>
        <taxon>Dothideomycetes</taxon>
        <taxon>Pleosporomycetidae</taxon>
        <taxon>Aulographales</taxon>
        <taxon>Aulographaceae</taxon>
    </lineage>
</organism>
<dbReference type="InterPro" id="IPR012340">
    <property type="entry name" value="NA-bd_OB-fold"/>
</dbReference>
<evidence type="ECO:0000256" key="15">
    <source>
        <dbReference type="ARBA" id="ARBA00047082"/>
    </source>
</evidence>
<evidence type="ECO:0000256" key="7">
    <source>
        <dbReference type="ARBA" id="ARBA00022695"/>
    </source>
</evidence>
<evidence type="ECO:0000256" key="9">
    <source>
        <dbReference type="ARBA" id="ARBA00023042"/>
    </source>
</evidence>
<proteinExistence type="inferred from homology"/>
<dbReference type="InterPro" id="IPR051029">
    <property type="entry name" value="mRNA_Capping_Enz/RNA_Phosphat"/>
</dbReference>
<keyword evidence="5 16" id="KW-0507">mRNA processing</keyword>
<dbReference type="Gene3D" id="3.30.470.30">
    <property type="entry name" value="DNA ligase/mRNA capping enzyme"/>
    <property type="match status" value="1"/>
</dbReference>
<dbReference type="CDD" id="cd07895">
    <property type="entry name" value="Adenylation_mRNA_capping"/>
    <property type="match status" value="1"/>
</dbReference>
<feature type="domain" description="mRNA capping enzyme C-terminal" evidence="20">
    <location>
        <begin position="238"/>
        <end position="363"/>
    </location>
</feature>
<keyword evidence="8 16" id="KW-0547">Nucleotide-binding</keyword>
<dbReference type="InterPro" id="IPR017075">
    <property type="entry name" value="mRNA_cap_enzyme_alpha"/>
</dbReference>
<evidence type="ECO:0000256" key="1">
    <source>
        <dbReference type="ARBA" id="ARBA00004123"/>
    </source>
</evidence>
<evidence type="ECO:0000256" key="8">
    <source>
        <dbReference type="ARBA" id="ARBA00022741"/>
    </source>
</evidence>
<name>A0A6G1GQL0_9PEZI</name>
<dbReference type="PANTHER" id="PTHR10367:SF17">
    <property type="entry name" value="MRNA-CAPPING ENZYME"/>
    <property type="match status" value="1"/>
</dbReference>
<comment type="catalytic activity">
    <reaction evidence="14">
        <text>a 5'-end diphospho-ribonucleoside in mRNA + GTP + H(+) = a 5'-end (5'-triphosphoguanosine)-ribonucleoside in mRNA + diphosphate</text>
        <dbReference type="Rhea" id="RHEA:67012"/>
        <dbReference type="Rhea" id="RHEA-COMP:17165"/>
        <dbReference type="Rhea" id="RHEA-COMP:17166"/>
        <dbReference type="ChEBI" id="CHEBI:15378"/>
        <dbReference type="ChEBI" id="CHEBI:33019"/>
        <dbReference type="ChEBI" id="CHEBI:37565"/>
        <dbReference type="ChEBI" id="CHEBI:167616"/>
        <dbReference type="ChEBI" id="CHEBI:167617"/>
        <dbReference type="EC" id="2.7.7.50"/>
    </reaction>
    <physiologicalReaction direction="left-to-right" evidence="14">
        <dbReference type="Rhea" id="RHEA:67013"/>
    </physiologicalReaction>
</comment>
<sequence length="404" mass="47343">MGGAVPQIPGHVVDPEIAQTMRREIATLLGRQSDHFPGAQPVSFARHHLQDLKQRDYYLCEKTDGIRCLLYCGEDNGNEFHYLIDRKNLYYWIENLHFPHHEDPLFWRWHVETLLDGELVNDTMPDGSVRLRFLVFDCLMMDGRNITNKHLDKRIGYVKEYMFKPYKEFIRQHPHELQRQPFQLELKQMEKPYAFEMMFKEKLPNLPHGNDGLVLTCKESNYIFGTDTNILKWKPADENSIDFLLSLGEFPEYDPEDGEEGLIRDYYAKPSFDLLVYHGSSDYRNFAQLYVSDEEWEKMKEMGEILDGRIIECFKDDQGRWRYKAAPEGWPRFRDDKKEANHISTVKSVLESIEDGVSEEDLIRAAQGIKEAWKARHPEEDREALQKKRPSSAAPPPSATPPSR</sequence>
<keyword evidence="22" id="KW-1185">Reference proteome</keyword>
<evidence type="ECO:0000256" key="18">
    <source>
        <dbReference type="SAM" id="MobiDB-lite"/>
    </source>
</evidence>
<evidence type="ECO:0000256" key="3">
    <source>
        <dbReference type="ARBA" id="ARBA00012475"/>
    </source>
</evidence>
<comment type="subcellular location">
    <subcellularLocation>
        <location evidence="1 16">Nucleus</location>
    </subcellularLocation>
</comment>
<evidence type="ECO:0000256" key="17">
    <source>
        <dbReference type="PIRSR" id="PIRSR036959-1"/>
    </source>
</evidence>
<keyword evidence="7 16" id="KW-0548">Nucleotidyltransferase</keyword>
<feature type="compositionally biased region" description="Pro residues" evidence="18">
    <location>
        <begin position="393"/>
        <end position="404"/>
    </location>
</feature>
<evidence type="ECO:0000256" key="12">
    <source>
        <dbReference type="ARBA" id="ARBA00029909"/>
    </source>
</evidence>
<evidence type="ECO:0000256" key="14">
    <source>
        <dbReference type="ARBA" id="ARBA00044624"/>
    </source>
</evidence>
<evidence type="ECO:0000256" key="2">
    <source>
        <dbReference type="ARBA" id="ARBA00010237"/>
    </source>
</evidence>
<comment type="function">
    <text evidence="16">Second step of mRNA capping. Transfer of the GMP moiety of GTP to the 5'-end of RNA via an enzyme-GMP covalent reaction intermediate.</text>
</comment>
<keyword evidence="11 16" id="KW-0539">Nucleus</keyword>
<dbReference type="InterPro" id="IPR001339">
    <property type="entry name" value="mRNA_cap_enzyme_adenylation"/>
</dbReference>
<keyword evidence="10 16" id="KW-0342">GTP-binding</keyword>
<dbReference type="Gene3D" id="2.40.50.140">
    <property type="entry name" value="Nucleic acid-binding proteins"/>
    <property type="match status" value="1"/>
</dbReference>
<feature type="compositionally biased region" description="Basic and acidic residues" evidence="18">
    <location>
        <begin position="373"/>
        <end position="386"/>
    </location>
</feature>
<dbReference type="Proteomes" id="UP000800041">
    <property type="component" value="Unassembled WGS sequence"/>
</dbReference>
<dbReference type="FunFam" id="3.30.470.30:FF:000011">
    <property type="entry name" value="mRNA-capping enzyme subunit alpha"/>
    <property type="match status" value="1"/>
</dbReference>
<evidence type="ECO:0000256" key="6">
    <source>
        <dbReference type="ARBA" id="ARBA00022679"/>
    </source>
</evidence>
<dbReference type="AlphaFoldDB" id="A0A6G1GQL0"/>
<evidence type="ECO:0000256" key="11">
    <source>
        <dbReference type="ARBA" id="ARBA00023242"/>
    </source>
</evidence>
<evidence type="ECO:0000259" key="19">
    <source>
        <dbReference type="Pfam" id="PF01331"/>
    </source>
</evidence>
<dbReference type="Pfam" id="PF03919">
    <property type="entry name" value="mRNA_cap_C"/>
    <property type="match status" value="1"/>
</dbReference>
<evidence type="ECO:0000256" key="13">
    <source>
        <dbReference type="ARBA" id="ARBA00030702"/>
    </source>
</evidence>
<keyword evidence="6 16" id="KW-0808">Transferase</keyword>
<dbReference type="GO" id="GO:0005525">
    <property type="term" value="F:GTP binding"/>
    <property type="evidence" value="ECO:0007669"/>
    <property type="project" value="UniProtKB-KW"/>
</dbReference>
<comment type="subunit">
    <text evidence="15">Heterodimer. The mRNA-capping enzyme is composed of two separate chains alpha and beta, respectively a mRNA guanylyltransferase and an mRNA 5'-triphosphate monophosphatase.</text>
</comment>
<evidence type="ECO:0000259" key="20">
    <source>
        <dbReference type="Pfam" id="PF03919"/>
    </source>
</evidence>
<evidence type="ECO:0000256" key="4">
    <source>
        <dbReference type="ARBA" id="ARBA00019171"/>
    </source>
</evidence>
<comment type="similarity">
    <text evidence="2 16">Belongs to the eukaryotic GTase family.</text>
</comment>